<protein>
    <submittedName>
        <fullName evidence="4">Molecular chaperone (Small heat shock protein)</fullName>
    </submittedName>
</protein>
<dbReference type="STRING" id="926562.Oweho_1162"/>
<dbReference type="SUPFAM" id="SSF49764">
    <property type="entry name" value="HSP20-like chaperones"/>
    <property type="match status" value="1"/>
</dbReference>
<feature type="domain" description="SHSP" evidence="3">
    <location>
        <begin position="34"/>
        <end position="148"/>
    </location>
</feature>
<dbReference type="eggNOG" id="COG0071">
    <property type="taxonomic scope" value="Bacteria"/>
</dbReference>
<dbReference type="PROSITE" id="PS01031">
    <property type="entry name" value="SHSP"/>
    <property type="match status" value="1"/>
</dbReference>
<dbReference type="Pfam" id="PF00011">
    <property type="entry name" value="HSP20"/>
    <property type="match status" value="1"/>
</dbReference>
<name>G8R5C2_OWEHD</name>
<keyword evidence="5" id="KW-1185">Reference proteome</keyword>
<dbReference type="InterPro" id="IPR031107">
    <property type="entry name" value="Small_HSP"/>
</dbReference>
<evidence type="ECO:0000256" key="2">
    <source>
        <dbReference type="RuleBase" id="RU003616"/>
    </source>
</evidence>
<dbReference type="InterPro" id="IPR002068">
    <property type="entry name" value="A-crystallin/Hsp20_dom"/>
</dbReference>
<evidence type="ECO:0000256" key="1">
    <source>
        <dbReference type="PROSITE-ProRule" id="PRU00285"/>
    </source>
</evidence>
<keyword evidence="4" id="KW-0346">Stress response</keyword>
<evidence type="ECO:0000259" key="3">
    <source>
        <dbReference type="PROSITE" id="PS01031"/>
    </source>
</evidence>
<dbReference type="Proteomes" id="UP000005631">
    <property type="component" value="Chromosome"/>
</dbReference>
<dbReference type="PANTHER" id="PTHR11527">
    <property type="entry name" value="HEAT-SHOCK PROTEIN 20 FAMILY MEMBER"/>
    <property type="match status" value="1"/>
</dbReference>
<dbReference type="OrthoDB" id="9814487at2"/>
<evidence type="ECO:0000313" key="4">
    <source>
        <dbReference type="EMBL" id="AEV32167.1"/>
    </source>
</evidence>
<accession>G8R5C2</accession>
<dbReference type="AlphaFoldDB" id="G8R5C2"/>
<reference evidence="4 5" key="1">
    <citation type="journal article" date="2012" name="Stand. Genomic Sci.">
        <title>Genome sequence of the orange-pigmented seawater bacterium Owenweeksia hongkongensis type strain (UST20020801(T)).</title>
        <authorList>
            <person name="Riedel T."/>
            <person name="Held B."/>
            <person name="Nolan M."/>
            <person name="Lucas S."/>
            <person name="Lapidus A."/>
            <person name="Tice H."/>
            <person name="Del Rio T.G."/>
            <person name="Cheng J.F."/>
            <person name="Han C."/>
            <person name="Tapia R."/>
            <person name="Goodwin L.A."/>
            <person name="Pitluck S."/>
            <person name="Liolios K."/>
            <person name="Mavromatis K."/>
            <person name="Pagani I."/>
            <person name="Ivanova N."/>
            <person name="Mikhailova N."/>
            <person name="Pati A."/>
            <person name="Chen A."/>
            <person name="Palaniappan K."/>
            <person name="Rohde M."/>
            <person name="Tindall B.J."/>
            <person name="Detter J.C."/>
            <person name="Goker M."/>
            <person name="Woyke T."/>
            <person name="Bristow J."/>
            <person name="Eisen J.A."/>
            <person name="Markowitz V."/>
            <person name="Hugenholtz P."/>
            <person name="Klenk H.P."/>
            <person name="Kyrpides N.C."/>
        </authorList>
    </citation>
    <scope>NUCLEOTIDE SEQUENCE</scope>
    <source>
        <strain evidence="5">DSM 17368 / JCM 12287 / NRRL B-23963</strain>
    </source>
</reference>
<dbReference type="HOGENOM" id="CLU_046737_8_4_10"/>
<comment type="similarity">
    <text evidence="1 2">Belongs to the small heat shock protein (HSP20) family.</text>
</comment>
<proteinExistence type="inferred from homology"/>
<dbReference type="Gene3D" id="2.60.40.790">
    <property type="match status" value="1"/>
</dbReference>
<evidence type="ECO:0000313" key="5">
    <source>
        <dbReference type="Proteomes" id="UP000005631"/>
    </source>
</evidence>
<dbReference type="PATRIC" id="fig|926562.3.peg.1174"/>
<sequence>MKLIKREEMNPRINPLFGSFLSDDFFNWPATNVERTRGYSPAVNIAEDENGFTLDIAAPGLKKEDFNISVEDNLLTISAEVRTESEDKTPNYTRKEFGFKSFKRSFRITEDQINQEDIKASYENGVLSIALPKKEEAKPQPARAISIS</sequence>
<dbReference type="EMBL" id="CP003156">
    <property type="protein sequence ID" value="AEV32167.1"/>
    <property type="molecule type" value="Genomic_DNA"/>
</dbReference>
<dbReference type="RefSeq" id="WP_014201527.1">
    <property type="nucleotide sequence ID" value="NC_016599.1"/>
</dbReference>
<dbReference type="CDD" id="cd06464">
    <property type="entry name" value="ACD_sHsps-like"/>
    <property type="match status" value="1"/>
</dbReference>
<gene>
    <name evidence="4" type="ordered locus">Oweho_1162</name>
</gene>
<dbReference type="KEGG" id="oho:Oweho_1162"/>
<dbReference type="InterPro" id="IPR008978">
    <property type="entry name" value="HSP20-like_chaperone"/>
</dbReference>
<organism evidence="4 5">
    <name type="scientific">Owenweeksia hongkongensis (strain DSM 17368 / CIP 108786 / JCM 12287 / NRRL B-23963 / UST20020801)</name>
    <dbReference type="NCBI Taxonomy" id="926562"/>
    <lineage>
        <taxon>Bacteria</taxon>
        <taxon>Pseudomonadati</taxon>
        <taxon>Bacteroidota</taxon>
        <taxon>Flavobacteriia</taxon>
        <taxon>Flavobacteriales</taxon>
        <taxon>Owenweeksiaceae</taxon>
        <taxon>Owenweeksia</taxon>
    </lineage>
</organism>